<keyword evidence="6" id="KW-0503">Monooxygenase</keyword>
<dbReference type="Gene3D" id="3.50.50.60">
    <property type="entry name" value="FAD/NAD(P)-binding domain"/>
    <property type="match status" value="2"/>
</dbReference>
<keyword evidence="5" id="KW-0560">Oxidoreductase</keyword>
<dbReference type="EnsemblProtists" id="EOD20448">
    <property type="protein sequence ID" value="EOD20448"/>
    <property type="gene ID" value="EMIHUDRAFT_208297"/>
</dbReference>
<sequence>MARCASASLAFATLPILASAFVQLAAEANTAVVAGGGPAGLATALILAQRGFDVTVLEKRAEPNPYEPQRAYLYLVDGRGQRFTDAAGLTEELASPATSVSSLNYTVTRCLPDGQREEAESVPPILEPSDRPSYWIPRARFLALLNSALPPTVTTRFGAELRELHQTPDGGVEVVASCSDGSELRLTPSLLVGADGLQSLVRQRCGEWSGAAAEYTPVVLPSPSSGLRYQMIKMPPDLRLDPKNASHPVWALGSAEEAACMLADSGTGFRFASCCGWSGQAGVVLVGDAIHAFPPDIGQGVNSALSDAALPAYEAAAAPEAEAVARIAQVGFPYQYPITRERSPLQKAGWFANFLLRTFVLSKLLPRLFSPAAIVLVQRPQLSYAQVWRTAQRTTRRLQGLGLAAALAAAWPWLRPLRTVPHVMCCDPSLHIWL</sequence>
<accession>A0A0D3JAB3</accession>
<dbReference type="GO" id="GO:0004502">
    <property type="term" value="F:kynurenine 3-monooxygenase activity"/>
    <property type="evidence" value="ECO:0007669"/>
    <property type="project" value="TreeGrafter"/>
</dbReference>
<dbReference type="KEGG" id="ehx:EMIHUDRAFT_208297"/>
<keyword evidence="7" id="KW-0732">Signal</keyword>
<dbReference type="GO" id="GO:0071949">
    <property type="term" value="F:FAD binding"/>
    <property type="evidence" value="ECO:0007669"/>
    <property type="project" value="InterPro"/>
</dbReference>
<evidence type="ECO:0000256" key="6">
    <source>
        <dbReference type="ARBA" id="ARBA00023033"/>
    </source>
</evidence>
<keyword evidence="10" id="KW-1185">Reference proteome</keyword>
<evidence type="ECO:0000256" key="7">
    <source>
        <dbReference type="SAM" id="SignalP"/>
    </source>
</evidence>
<dbReference type="HOGENOM" id="CLU_550379_0_0_1"/>
<keyword evidence="3" id="KW-0274">FAD</keyword>
<evidence type="ECO:0000259" key="8">
    <source>
        <dbReference type="Pfam" id="PF01494"/>
    </source>
</evidence>
<feature type="chain" id="PRO_5044195506" description="FAD-binding domain-containing protein" evidence="7">
    <location>
        <begin position="21"/>
        <end position="434"/>
    </location>
</feature>
<dbReference type="PaxDb" id="2903-EOD20448"/>
<evidence type="ECO:0000313" key="10">
    <source>
        <dbReference type="Proteomes" id="UP000013827"/>
    </source>
</evidence>
<evidence type="ECO:0000256" key="3">
    <source>
        <dbReference type="ARBA" id="ARBA00022827"/>
    </source>
</evidence>
<reference evidence="10" key="1">
    <citation type="journal article" date="2013" name="Nature">
        <title>Pan genome of the phytoplankton Emiliania underpins its global distribution.</title>
        <authorList>
            <person name="Read B.A."/>
            <person name="Kegel J."/>
            <person name="Klute M.J."/>
            <person name="Kuo A."/>
            <person name="Lefebvre S.C."/>
            <person name="Maumus F."/>
            <person name="Mayer C."/>
            <person name="Miller J."/>
            <person name="Monier A."/>
            <person name="Salamov A."/>
            <person name="Young J."/>
            <person name="Aguilar M."/>
            <person name="Claverie J.M."/>
            <person name="Frickenhaus S."/>
            <person name="Gonzalez K."/>
            <person name="Herman E.K."/>
            <person name="Lin Y.C."/>
            <person name="Napier J."/>
            <person name="Ogata H."/>
            <person name="Sarno A.F."/>
            <person name="Shmutz J."/>
            <person name="Schroeder D."/>
            <person name="de Vargas C."/>
            <person name="Verret F."/>
            <person name="von Dassow P."/>
            <person name="Valentin K."/>
            <person name="Van de Peer Y."/>
            <person name="Wheeler G."/>
            <person name="Dacks J.B."/>
            <person name="Delwiche C.F."/>
            <person name="Dyhrman S.T."/>
            <person name="Glockner G."/>
            <person name="John U."/>
            <person name="Richards T."/>
            <person name="Worden A.Z."/>
            <person name="Zhang X."/>
            <person name="Grigoriev I.V."/>
            <person name="Allen A.E."/>
            <person name="Bidle K."/>
            <person name="Borodovsky M."/>
            <person name="Bowler C."/>
            <person name="Brownlee C."/>
            <person name="Cock J.M."/>
            <person name="Elias M."/>
            <person name="Gladyshev V.N."/>
            <person name="Groth M."/>
            <person name="Guda C."/>
            <person name="Hadaegh A."/>
            <person name="Iglesias-Rodriguez M.D."/>
            <person name="Jenkins J."/>
            <person name="Jones B.M."/>
            <person name="Lawson T."/>
            <person name="Leese F."/>
            <person name="Lindquist E."/>
            <person name="Lobanov A."/>
            <person name="Lomsadze A."/>
            <person name="Malik S.B."/>
            <person name="Marsh M.E."/>
            <person name="Mackinder L."/>
            <person name="Mock T."/>
            <person name="Mueller-Roeber B."/>
            <person name="Pagarete A."/>
            <person name="Parker M."/>
            <person name="Probert I."/>
            <person name="Quesneville H."/>
            <person name="Raines C."/>
            <person name="Rensing S.A."/>
            <person name="Riano-Pachon D.M."/>
            <person name="Richier S."/>
            <person name="Rokitta S."/>
            <person name="Shiraiwa Y."/>
            <person name="Soanes D.M."/>
            <person name="van der Giezen M."/>
            <person name="Wahlund T.M."/>
            <person name="Williams B."/>
            <person name="Wilson W."/>
            <person name="Wolfe G."/>
            <person name="Wurch L.L."/>
        </authorList>
    </citation>
    <scope>NUCLEOTIDE SEQUENCE</scope>
</reference>
<proteinExistence type="predicted"/>
<dbReference type="GeneID" id="17265995"/>
<organism evidence="9 10">
    <name type="scientific">Emiliania huxleyi (strain CCMP1516)</name>
    <dbReference type="NCBI Taxonomy" id="280463"/>
    <lineage>
        <taxon>Eukaryota</taxon>
        <taxon>Haptista</taxon>
        <taxon>Haptophyta</taxon>
        <taxon>Prymnesiophyceae</taxon>
        <taxon>Isochrysidales</taxon>
        <taxon>Noelaerhabdaceae</taxon>
        <taxon>Emiliania</taxon>
    </lineage>
</organism>
<dbReference type="PRINTS" id="PR00420">
    <property type="entry name" value="RNGMNOXGNASE"/>
</dbReference>
<evidence type="ECO:0000313" key="9">
    <source>
        <dbReference type="EnsemblProtists" id="EOD20448"/>
    </source>
</evidence>
<dbReference type="PANTHER" id="PTHR46028">
    <property type="entry name" value="KYNURENINE 3-MONOOXYGENASE"/>
    <property type="match status" value="1"/>
</dbReference>
<evidence type="ECO:0000256" key="4">
    <source>
        <dbReference type="ARBA" id="ARBA00022857"/>
    </source>
</evidence>
<evidence type="ECO:0000256" key="1">
    <source>
        <dbReference type="ARBA" id="ARBA00001974"/>
    </source>
</evidence>
<dbReference type="InterPro" id="IPR002938">
    <property type="entry name" value="FAD-bd"/>
</dbReference>
<keyword evidence="2" id="KW-0285">Flavoprotein</keyword>
<dbReference type="RefSeq" id="XP_005772877.1">
    <property type="nucleotide sequence ID" value="XM_005772820.1"/>
</dbReference>
<protein>
    <recommendedName>
        <fullName evidence="8">FAD-binding domain-containing protein</fullName>
    </recommendedName>
</protein>
<comment type="cofactor">
    <cofactor evidence="1">
        <name>FAD</name>
        <dbReference type="ChEBI" id="CHEBI:57692"/>
    </cofactor>
</comment>
<dbReference type="AlphaFoldDB" id="A0A0D3JAB3"/>
<dbReference type="Proteomes" id="UP000013827">
    <property type="component" value="Unassembled WGS sequence"/>
</dbReference>
<dbReference type="eggNOG" id="KOG2614">
    <property type="taxonomic scope" value="Eukaryota"/>
</dbReference>
<dbReference type="GO" id="GO:0070189">
    <property type="term" value="P:kynurenine metabolic process"/>
    <property type="evidence" value="ECO:0007669"/>
    <property type="project" value="TreeGrafter"/>
</dbReference>
<feature type="domain" description="FAD-binding" evidence="8">
    <location>
        <begin position="31"/>
        <end position="206"/>
    </location>
</feature>
<reference evidence="9" key="2">
    <citation type="submission" date="2024-10" db="UniProtKB">
        <authorList>
            <consortium name="EnsemblProtists"/>
        </authorList>
    </citation>
    <scope>IDENTIFICATION</scope>
</reference>
<dbReference type="InterPro" id="IPR036188">
    <property type="entry name" value="FAD/NAD-bd_sf"/>
</dbReference>
<feature type="signal peptide" evidence="7">
    <location>
        <begin position="1"/>
        <end position="20"/>
    </location>
</feature>
<dbReference type="Pfam" id="PF01494">
    <property type="entry name" value="FAD_binding_3"/>
    <property type="match status" value="2"/>
</dbReference>
<dbReference type="PANTHER" id="PTHR46028:SF2">
    <property type="entry name" value="KYNURENINE 3-MONOOXYGENASE"/>
    <property type="match status" value="1"/>
</dbReference>
<dbReference type="OMA" id="LWSINFF"/>
<name>A0A0D3JAB3_EMIH1</name>
<feature type="domain" description="FAD-binding" evidence="8">
    <location>
        <begin position="282"/>
        <end position="309"/>
    </location>
</feature>
<evidence type="ECO:0000256" key="2">
    <source>
        <dbReference type="ARBA" id="ARBA00022630"/>
    </source>
</evidence>
<dbReference type="SUPFAM" id="SSF51905">
    <property type="entry name" value="FAD/NAD(P)-binding domain"/>
    <property type="match status" value="1"/>
</dbReference>
<keyword evidence="4" id="KW-0521">NADP</keyword>
<evidence type="ECO:0000256" key="5">
    <source>
        <dbReference type="ARBA" id="ARBA00023002"/>
    </source>
</evidence>